<dbReference type="EMBL" id="JAUSVO010000001">
    <property type="protein sequence ID" value="MDQ0435633.1"/>
    <property type="molecule type" value="Genomic_DNA"/>
</dbReference>
<protein>
    <submittedName>
        <fullName evidence="2">RimJ/RimL family protein N-acetyltransferase</fullName>
    </submittedName>
</protein>
<dbReference type="PANTHER" id="PTHR43441:SF2">
    <property type="entry name" value="FAMILY ACETYLTRANSFERASE, PUTATIVE (AFU_ORTHOLOGUE AFUA_7G00850)-RELATED"/>
    <property type="match status" value="1"/>
</dbReference>
<dbReference type="SUPFAM" id="SSF55729">
    <property type="entry name" value="Acyl-CoA N-acyltransferases (Nat)"/>
    <property type="match status" value="1"/>
</dbReference>
<evidence type="ECO:0000313" key="2">
    <source>
        <dbReference type="EMBL" id="MDQ0435633.1"/>
    </source>
</evidence>
<dbReference type="PANTHER" id="PTHR43441">
    <property type="entry name" value="RIBOSOMAL-PROTEIN-SERINE ACETYLTRANSFERASE"/>
    <property type="match status" value="1"/>
</dbReference>
<accession>A0ABU0GZZ8</accession>
<dbReference type="Gene3D" id="3.40.630.30">
    <property type="match status" value="1"/>
</dbReference>
<feature type="domain" description="N-acetyltransferase" evidence="1">
    <location>
        <begin position="4"/>
        <end position="156"/>
    </location>
</feature>
<name>A0ABU0GZZ8_9HYPH</name>
<keyword evidence="3" id="KW-1185">Reference proteome</keyword>
<dbReference type="Proteomes" id="UP001241603">
    <property type="component" value="Unassembled WGS sequence"/>
</dbReference>
<evidence type="ECO:0000259" key="1">
    <source>
        <dbReference type="PROSITE" id="PS51186"/>
    </source>
</evidence>
<dbReference type="Pfam" id="PF00583">
    <property type="entry name" value="Acetyltransf_1"/>
    <property type="match status" value="1"/>
</dbReference>
<dbReference type="InterPro" id="IPR016181">
    <property type="entry name" value="Acyl_CoA_acyltransferase"/>
</dbReference>
<proteinExistence type="predicted"/>
<dbReference type="InterPro" id="IPR000182">
    <property type="entry name" value="GNAT_dom"/>
</dbReference>
<dbReference type="RefSeq" id="WP_266346608.1">
    <property type="nucleotide sequence ID" value="NZ_JAPKNG010000001.1"/>
</dbReference>
<organism evidence="2 3">
    <name type="scientific">Kaistia dalseonensis</name>
    <dbReference type="NCBI Taxonomy" id="410840"/>
    <lineage>
        <taxon>Bacteria</taxon>
        <taxon>Pseudomonadati</taxon>
        <taxon>Pseudomonadota</taxon>
        <taxon>Alphaproteobacteria</taxon>
        <taxon>Hyphomicrobiales</taxon>
        <taxon>Kaistiaceae</taxon>
        <taxon>Kaistia</taxon>
    </lineage>
</organism>
<comment type="caution">
    <text evidence="2">The sequence shown here is derived from an EMBL/GenBank/DDBJ whole genome shotgun (WGS) entry which is preliminary data.</text>
</comment>
<dbReference type="PROSITE" id="PS51186">
    <property type="entry name" value="GNAT"/>
    <property type="match status" value="1"/>
</dbReference>
<reference evidence="2 3" key="1">
    <citation type="submission" date="2023-07" db="EMBL/GenBank/DDBJ databases">
        <title>Genomic Encyclopedia of Type Strains, Phase IV (KMG-IV): sequencing the most valuable type-strain genomes for metagenomic binning, comparative biology and taxonomic classification.</title>
        <authorList>
            <person name="Goeker M."/>
        </authorList>
    </citation>
    <scope>NUCLEOTIDE SEQUENCE [LARGE SCALE GENOMIC DNA]</scope>
    <source>
        <strain evidence="2 3">B6-8</strain>
    </source>
</reference>
<gene>
    <name evidence="2" type="ORF">QO014_000003</name>
</gene>
<dbReference type="InterPro" id="IPR051908">
    <property type="entry name" value="Ribosomal_N-acetyltransferase"/>
</dbReference>
<sequence>MTALDLVRGGLADIPFIMATERRPGFEALVGRWEEAQHRAAMAEARYAYFIGQLDGAPVGFALLRDWDSPEQVTLIKRIAMAEPGRGHGKAFLAALLDRVFGETQAFRLSLGHFPENTRAHRAYEAAGFQTEGITRGSAFFHGDHRDETIMAILRPDWEGLRAHPSTRAAS</sequence>
<evidence type="ECO:0000313" key="3">
    <source>
        <dbReference type="Proteomes" id="UP001241603"/>
    </source>
</evidence>